<organism evidence="2 3">
    <name type="scientific">Candidatus Neptunichlamydia vexilliferae</name>
    <dbReference type="NCBI Taxonomy" id="1651774"/>
    <lineage>
        <taxon>Bacteria</taxon>
        <taxon>Pseudomonadati</taxon>
        <taxon>Chlamydiota</taxon>
        <taxon>Chlamydiia</taxon>
        <taxon>Parachlamydiales</taxon>
        <taxon>Simkaniaceae</taxon>
        <taxon>Candidatus Neptunichlamydia</taxon>
    </lineage>
</organism>
<protein>
    <submittedName>
        <fullName evidence="2">Uncharacterized protein</fullName>
    </submittedName>
</protein>
<sequence length="62" mass="6950">MFASNGKICEKNRKAIISNFAIGSLGCVRVSYSYSFMVLYLGPKIKKKYNLLLTKDLKNTGL</sequence>
<evidence type="ECO:0000313" key="3">
    <source>
        <dbReference type="Proteomes" id="UP001194714"/>
    </source>
</evidence>
<reference evidence="2 3" key="1">
    <citation type="submission" date="2020-01" db="EMBL/GenBank/DDBJ databases">
        <title>Draft genome sequence of Cand. Neptunochlamydia vexilliferae K9.</title>
        <authorList>
            <person name="Schulz F."/>
            <person name="Koestlbacher S."/>
            <person name="Wascher F."/>
            <person name="Pizzetti I."/>
            <person name="Horn M."/>
        </authorList>
    </citation>
    <scope>NUCLEOTIDE SEQUENCE [LARGE SCALE GENOMIC DNA]</scope>
    <source>
        <strain evidence="2 3">K9</strain>
    </source>
</reference>
<dbReference type="Proteomes" id="UP001194714">
    <property type="component" value="Unassembled WGS sequence"/>
</dbReference>
<evidence type="ECO:0000313" key="2">
    <source>
        <dbReference type="EMBL" id="MBF5059384.1"/>
    </source>
</evidence>
<dbReference type="PROSITE" id="PS51257">
    <property type="entry name" value="PROKAR_LIPOPROTEIN"/>
    <property type="match status" value="1"/>
</dbReference>
<name>A0ABS0AZ31_9BACT</name>
<keyword evidence="1" id="KW-0812">Transmembrane</keyword>
<proteinExistence type="predicted"/>
<gene>
    <name evidence="2" type="ORF">NEPTK9_000896</name>
</gene>
<keyword evidence="1" id="KW-1133">Transmembrane helix</keyword>
<accession>A0ABS0AZ31</accession>
<dbReference type="EMBL" id="JAAEJV010000020">
    <property type="protein sequence ID" value="MBF5059384.1"/>
    <property type="molecule type" value="Genomic_DNA"/>
</dbReference>
<keyword evidence="1" id="KW-0472">Membrane</keyword>
<keyword evidence="3" id="KW-1185">Reference proteome</keyword>
<feature type="transmembrane region" description="Helical" evidence="1">
    <location>
        <begin position="20"/>
        <end position="41"/>
    </location>
</feature>
<evidence type="ECO:0000256" key="1">
    <source>
        <dbReference type="SAM" id="Phobius"/>
    </source>
</evidence>
<comment type="caution">
    <text evidence="2">The sequence shown here is derived from an EMBL/GenBank/DDBJ whole genome shotgun (WGS) entry which is preliminary data.</text>
</comment>